<evidence type="ECO:0000313" key="3">
    <source>
        <dbReference type="Proteomes" id="UP000318943"/>
    </source>
</evidence>
<gene>
    <name evidence="1" type="ORF">FGG12_13660</name>
    <name evidence="2" type="ORF">M5D45_24525</name>
</gene>
<organism evidence="2 4">
    <name type="scientific">Cupriavidus campinensis</name>
    <dbReference type="NCBI Taxonomy" id="151783"/>
    <lineage>
        <taxon>Bacteria</taxon>
        <taxon>Pseudomonadati</taxon>
        <taxon>Pseudomonadota</taxon>
        <taxon>Betaproteobacteria</taxon>
        <taxon>Burkholderiales</taxon>
        <taxon>Burkholderiaceae</taxon>
        <taxon>Cupriavidus</taxon>
    </lineage>
</organism>
<evidence type="ECO:0000313" key="2">
    <source>
        <dbReference type="EMBL" id="URF06281.1"/>
    </source>
</evidence>
<reference evidence="2" key="3">
    <citation type="submission" date="2022-05" db="EMBL/GenBank/DDBJ databases">
        <authorList>
            <person name="Kunte H.-J."/>
        </authorList>
    </citation>
    <scope>NUCLEOTIDE SEQUENCE</scope>
    <source>
        <strain evidence="2">G5</strain>
    </source>
</reference>
<dbReference type="Proteomes" id="UP001056132">
    <property type="component" value="Chromosome 2"/>
</dbReference>
<reference evidence="1 3" key="1">
    <citation type="submission" date="2019-05" db="EMBL/GenBank/DDBJ databases">
        <title>Whole genome sequence analysis of Cupriavidus campinensis S14E4C strain.</title>
        <authorList>
            <person name="Abbaszade G."/>
            <person name="Szabo A."/>
            <person name="Toumi M."/>
            <person name="Toth E."/>
        </authorList>
    </citation>
    <scope>NUCLEOTIDE SEQUENCE [LARGE SCALE GENOMIC DNA]</scope>
    <source>
        <strain evidence="1 3">S14E4C</strain>
    </source>
</reference>
<dbReference type="KEGG" id="ccam:M5D45_24525"/>
<dbReference type="EMBL" id="CP097331">
    <property type="protein sequence ID" value="URF06281.1"/>
    <property type="molecule type" value="Genomic_DNA"/>
</dbReference>
<accession>A0AAE9L447</accession>
<dbReference type="AlphaFoldDB" id="A0AAE9L447"/>
<keyword evidence="3" id="KW-1185">Reference proteome</keyword>
<sequence>MRTPARASQTRRVHLAIRRGFLVEALPAPLRKSDLLEALSHADVLEDSSLRGKARSRLARGRLDIEGGILPTSEELDIAELIIEMVETRTQAKGDSLVQIRQDTTRAIYHARYGMQELCSREASERARRVLMVAAPLSLDAAKLAYAVQAHFGVCRQYDRVDEFDERGQSIVTPGRLYHWPFLVVRVSIRLNETAFVPALLRSLDAYLHQGLAQAYRRSNMPALEVIIRTLSALHVGAIAIVGLDSRHAARVQEFADFVQTLGNVADAGFGVVVFLASGLARPGTARDALDLLSVGRVHEIVPHADSDVELSQYYWGKLPTSAPMPDALLPLMQQVGGHRMAYPLMFCEINRRLHRQRSYNPEKLLDDLLEEACPALLKYVRLYAKAEVEFHESVRYADWLSYRVPVKPKAERQAQGVPKQAASGR</sequence>
<dbReference type="EMBL" id="VCIZ01000007">
    <property type="protein sequence ID" value="TSP12063.1"/>
    <property type="molecule type" value="Genomic_DNA"/>
</dbReference>
<evidence type="ECO:0000313" key="4">
    <source>
        <dbReference type="Proteomes" id="UP001056132"/>
    </source>
</evidence>
<protein>
    <submittedName>
        <fullName evidence="2">Uncharacterized protein</fullName>
    </submittedName>
</protein>
<reference evidence="2" key="2">
    <citation type="journal article" date="2022" name="Microbiol. Resour. Announc.">
        <title>Genome Sequence of Cupriavidus campinensis Strain G5, a Member of a Bacterial Consortium Capable of Polyethylene Degradation.</title>
        <authorList>
            <person name="Schneider B."/>
            <person name="Pfeiffer F."/>
            <person name="Dyall-Smith M."/>
            <person name="Kunte H.J."/>
        </authorList>
    </citation>
    <scope>NUCLEOTIDE SEQUENCE</scope>
    <source>
        <strain evidence="2">G5</strain>
    </source>
</reference>
<dbReference type="RefSeq" id="WP_144198216.1">
    <property type="nucleotide sequence ID" value="NZ_CP043441.1"/>
</dbReference>
<evidence type="ECO:0000313" key="1">
    <source>
        <dbReference type="EMBL" id="TSP12063.1"/>
    </source>
</evidence>
<name>A0AAE9L447_9BURK</name>
<dbReference type="Proteomes" id="UP000318943">
    <property type="component" value="Unassembled WGS sequence"/>
</dbReference>
<proteinExistence type="predicted"/>